<feature type="domain" description="RING-type" evidence="13">
    <location>
        <begin position="124"/>
        <end position="340"/>
    </location>
</feature>
<dbReference type="PROSITE" id="PS00518">
    <property type="entry name" value="ZF_RING_1"/>
    <property type="match status" value="1"/>
</dbReference>
<comment type="caution">
    <text evidence="14">The sequence shown here is derived from an EMBL/GenBank/DDBJ whole genome shotgun (WGS) entry which is preliminary data.</text>
</comment>
<dbReference type="GO" id="GO:0008270">
    <property type="term" value="F:zinc ion binding"/>
    <property type="evidence" value="ECO:0007669"/>
    <property type="project" value="UniProtKB-KW"/>
</dbReference>
<dbReference type="EMBL" id="JBHFFA010000002">
    <property type="protein sequence ID" value="KAL2641677.1"/>
    <property type="molecule type" value="Genomic_DNA"/>
</dbReference>
<comment type="function">
    <text evidence="2">Might act as an E3 ubiquitin-protein ligase, or as part of E3 complex, which accepts ubiquitin from specific E2 ubiquitin-conjugating enzymes and then transfers it to substrates.</text>
</comment>
<dbReference type="InterPro" id="IPR002867">
    <property type="entry name" value="IBR_dom"/>
</dbReference>
<evidence type="ECO:0000256" key="11">
    <source>
        <dbReference type="PROSITE-ProRule" id="PRU00175"/>
    </source>
</evidence>
<protein>
    <recommendedName>
        <fullName evidence="4">RBR-type E3 ubiquitin transferase</fullName>
        <ecNumber evidence="4">2.3.2.31</ecNumber>
    </recommendedName>
</protein>
<accession>A0ABD1Z4L0</accession>
<dbReference type="Proteomes" id="UP001605036">
    <property type="component" value="Unassembled WGS sequence"/>
</dbReference>
<evidence type="ECO:0000256" key="2">
    <source>
        <dbReference type="ARBA" id="ARBA00003976"/>
    </source>
</evidence>
<evidence type="ECO:0000256" key="4">
    <source>
        <dbReference type="ARBA" id="ARBA00012251"/>
    </source>
</evidence>
<evidence type="ECO:0000256" key="8">
    <source>
        <dbReference type="ARBA" id="ARBA00022771"/>
    </source>
</evidence>
<keyword evidence="9" id="KW-0833">Ubl conjugation pathway</keyword>
<evidence type="ECO:0000313" key="15">
    <source>
        <dbReference type="Proteomes" id="UP001605036"/>
    </source>
</evidence>
<dbReference type="CDD" id="cd22584">
    <property type="entry name" value="Rcat_RBR_unk"/>
    <property type="match status" value="1"/>
</dbReference>
<dbReference type="InterPro" id="IPR017907">
    <property type="entry name" value="Znf_RING_CS"/>
</dbReference>
<evidence type="ECO:0000256" key="3">
    <source>
        <dbReference type="ARBA" id="ARBA00005884"/>
    </source>
</evidence>
<evidence type="ECO:0000256" key="9">
    <source>
        <dbReference type="ARBA" id="ARBA00022786"/>
    </source>
</evidence>
<evidence type="ECO:0000313" key="14">
    <source>
        <dbReference type="EMBL" id="KAL2641677.1"/>
    </source>
</evidence>
<dbReference type="AlphaFoldDB" id="A0ABD1Z4L0"/>
<dbReference type="SMART" id="SM00647">
    <property type="entry name" value="IBR"/>
    <property type="match status" value="2"/>
</dbReference>
<dbReference type="Pfam" id="PF01485">
    <property type="entry name" value="IBR"/>
    <property type="match status" value="2"/>
</dbReference>
<dbReference type="Gene3D" id="1.20.120.1750">
    <property type="match status" value="1"/>
</dbReference>
<keyword evidence="10" id="KW-0862">Zinc</keyword>
<sequence>MNRGGFMGGDWELAYKMQLEEAITASILDSAASELTTDPLELSVRGRRSHLYRRGQPISSSDILKPANELQFEGREFQSTSVKREQDIRDGQYAQQDAESLLLELERSEKDLEFALSLVGVSDDETECPICVEKVPEAEIFRVEGCSHHFCLNCLTQHVQVRINSRQVPVKCPQDCLNVVDIDQCRSVLSVELLEAYGKCLTEVAVPDSERVYCPFRNCSSFMARAPPNSAGTSAAAFIGPTECMECHRLFCADCLVPWHADMSCDDYQNLPPGEREAEDIKLKNFASSQKWQQCQKCRRMIELAEGCYHITCRCGHEFCYTCGAPWVNNKATCGCDLWDEAQLLRTFPRRGRIGES</sequence>
<evidence type="ECO:0000256" key="7">
    <source>
        <dbReference type="ARBA" id="ARBA00022737"/>
    </source>
</evidence>
<comment type="similarity">
    <text evidence="3">Belongs to the RBR family. Ariadne subfamily.</text>
</comment>
<dbReference type="InterPro" id="IPR018957">
    <property type="entry name" value="Znf_C3HC4_RING-type"/>
</dbReference>
<dbReference type="InterPro" id="IPR031127">
    <property type="entry name" value="E3_UB_ligase_RBR"/>
</dbReference>
<dbReference type="PROSITE" id="PS50089">
    <property type="entry name" value="ZF_RING_2"/>
    <property type="match status" value="1"/>
</dbReference>
<evidence type="ECO:0000256" key="1">
    <source>
        <dbReference type="ARBA" id="ARBA00001798"/>
    </source>
</evidence>
<keyword evidence="15" id="KW-1185">Reference proteome</keyword>
<evidence type="ECO:0000256" key="6">
    <source>
        <dbReference type="ARBA" id="ARBA00022723"/>
    </source>
</evidence>
<dbReference type="CDD" id="cd22582">
    <property type="entry name" value="BRcat_RBR_unk"/>
    <property type="match status" value="1"/>
</dbReference>
<dbReference type="PANTHER" id="PTHR11685">
    <property type="entry name" value="RBR FAMILY RING FINGER AND IBR DOMAIN-CONTAINING"/>
    <property type="match status" value="1"/>
</dbReference>
<evidence type="ECO:0000259" key="13">
    <source>
        <dbReference type="PROSITE" id="PS51873"/>
    </source>
</evidence>
<dbReference type="SMART" id="SM00184">
    <property type="entry name" value="RING"/>
    <property type="match status" value="1"/>
</dbReference>
<evidence type="ECO:0000259" key="12">
    <source>
        <dbReference type="PROSITE" id="PS50089"/>
    </source>
</evidence>
<reference evidence="14 15" key="1">
    <citation type="submission" date="2024-09" db="EMBL/GenBank/DDBJ databases">
        <title>Chromosome-scale assembly of Riccia fluitans.</title>
        <authorList>
            <person name="Paukszto L."/>
            <person name="Sawicki J."/>
            <person name="Karawczyk K."/>
            <person name="Piernik-Szablinska J."/>
            <person name="Szczecinska M."/>
            <person name="Mazdziarz M."/>
        </authorList>
    </citation>
    <scope>NUCLEOTIDE SEQUENCE [LARGE SCALE GENOMIC DNA]</scope>
    <source>
        <strain evidence="14">Rf_01</strain>
        <tissue evidence="14">Aerial parts of the thallus</tissue>
    </source>
</reference>
<dbReference type="EC" id="2.3.2.31" evidence="4"/>
<dbReference type="FunFam" id="1.20.120.1750:FF:000019">
    <property type="entry name" value="RBR-type E3 ubiquitin transferase"/>
    <property type="match status" value="1"/>
</dbReference>
<keyword evidence="7" id="KW-0677">Repeat</keyword>
<dbReference type="InterPro" id="IPR044066">
    <property type="entry name" value="TRIAD_supradom"/>
</dbReference>
<keyword evidence="5" id="KW-0808">Transferase</keyword>
<feature type="domain" description="RING-type" evidence="12">
    <location>
        <begin position="128"/>
        <end position="175"/>
    </location>
</feature>
<organism evidence="14 15">
    <name type="scientific">Riccia fluitans</name>
    <dbReference type="NCBI Taxonomy" id="41844"/>
    <lineage>
        <taxon>Eukaryota</taxon>
        <taxon>Viridiplantae</taxon>
        <taxon>Streptophyta</taxon>
        <taxon>Embryophyta</taxon>
        <taxon>Marchantiophyta</taxon>
        <taxon>Marchantiopsida</taxon>
        <taxon>Marchantiidae</taxon>
        <taxon>Marchantiales</taxon>
        <taxon>Ricciaceae</taxon>
        <taxon>Riccia</taxon>
    </lineage>
</organism>
<evidence type="ECO:0000256" key="10">
    <source>
        <dbReference type="ARBA" id="ARBA00022833"/>
    </source>
</evidence>
<keyword evidence="6" id="KW-0479">Metal-binding</keyword>
<name>A0ABD1Z4L0_9MARC</name>
<dbReference type="InterPro" id="IPR013083">
    <property type="entry name" value="Znf_RING/FYVE/PHD"/>
</dbReference>
<dbReference type="SUPFAM" id="SSF57850">
    <property type="entry name" value="RING/U-box"/>
    <property type="match status" value="2"/>
</dbReference>
<dbReference type="InterPro" id="IPR001841">
    <property type="entry name" value="Znf_RING"/>
</dbReference>
<dbReference type="Gene3D" id="3.30.40.10">
    <property type="entry name" value="Zinc/RING finger domain, C3HC4 (zinc finger)"/>
    <property type="match status" value="1"/>
</dbReference>
<comment type="catalytic activity">
    <reaction evidence="1">
        <text>[E2 ubiquitin-conjugating enzyme]-S-ubiquitinyl-L-cysteine + [acceptor protein]-L-lysine = [E2 ubiquitin-conjugating enzyme]-L-cysteine + [acceptor protein]-N(6)-ubiquitinyl-L-lysine.</text>
        <dbReference type="EC" id="2.3.2.31"/>
    </reaction>
</comment>
<keyword evidence="8 11" id="KW-0863">Zinc-finger</keyword>
<dbReference type="Pfam" id="PF00097">
    <property type="entry name" value="zf-C3HC4"/>
    <property type="match status" value="1"/>
</dbReference>
<dbReference type="PROSITE" id="PS51873">
    <property type="entry name" value="TRIAD"/>
    <property type="match status" value="1"/>
</dbReference>
<evidence type="ECO:0000256" key="5">
    <source>
        <dbReference type="ARBA" id="ARBA00022679"/>
    </source>
</evidence>
<gene>
    <name evidence="14" type="ORF">R1flu_009264</name>
</gene>
<dbReference type="GO" id="GO:0061630">
    <property type="term" value="F:ubiquitin protein ligase activity"/>
    <property type="evidence" value="ECO:0007669"/>
    <property type="project" value="UniProtKB-EC"/>
</dbReference>
<proteinExistence type="inferred from homology"/>